<dbReference type="Gene3D" id="3.40.50.2300">
    <property type="match status" value="1"/>
</dbReference>
<dbReference type="SUPFAM" id="SSF52172">
    <property type="entry name" value="CheY-like"/>
    <property type="match status" value="1"/>
</dbReference>
<sequence length="40" mass="4454">MTETSNKIGVLIVDDHLVVRQGIRFLLEQNDDIDIVGEAS</sequence>
<dbReference type="GO" id="GO:0000160">
    <property type="term" value="P:phosphorelay signal transduction system"/>
    <property type="evidence" value="ECO:0007669"/>
    <property type="project" value="InterPro"/>
</dbReference>
<dbReference type="PROSITE" id="PS50110">
    <property type="entry name" value="RESPONSE_REGULATORY"/>
    <property type="match status" value="1"/>
</dbReference>
<dbReference type="InterPro" id="IPR001789">
    <property type="entry name" value="Sig_transdc_resp-reg_receiver"/>
</dbReference>
<protein>
    <recommendedName>
        <fullName evidence="1">Response regulatory domain-containing protein</fullName>
    </recommendedName>
</protein>
<evidence type="ECO:0000313" key="2">
    <source>
        <dbReference type="EMBL" id="VAW30638.1"/>
    </source>
</evidence>
<feature type="non-terminal residue" evidence="2">
    <location>
        <position position="40"/>
    </location>
</feature>
<evidence type="ECO:0000259" key="1">
    <source>
        <dbReference type="PROSITE" id="PS50110"/>
    </source>
</evidence>
<feature type="domain" description="Response regulatory" evidence="1">
    <location>
        <begin position="9"/>
        <end position="40"/>
    </location>
</feature>
<name>A0A3B0UIZ0_9ZZZZ</name>
<dbReference type="InterPro" id="IPR011006">
    <property type="entry name" value="CheY-like_superfamily"/>
</dbReference>
<dbReference type="EMBL" id="UOEU01000073">
    <property type="protein sequence ID" value="VAW30638.1"/>
    <property type="molecule type" value="Genomic_DNA"/>
</dbReference>
<gene>
    <name evidence="2" type="ORF">MNBD_CHLOROFLEXI01-2071</name>
</gene>
<organism evidence="2">
    <name type="scientific">hydrothermal vent metagenome</name>
    <dbReference type="NCBI Taxonomy" id="652676"/>
    <lineage>
        <taxon>unclassified sequences</taxon>
        <taxon>metagenomes</taxon>
        <taxon>ecological metagenomes</taxon>
    </lineage>
</organism>
<reference evidence="2" key="1">
    <citation type="submission" date="2018-06" db="EMBL/GenBank/DDBJ databases">
        <authorList>
            <person name="Zhirakovskaya E."/>
        </authorList>
    </citation>
    <scope>NUCLEOTIDE SEQUENCE</scope>
</reference>
<proteinExistence type="predicted"/>
<accession>A0A3B0UIZ0</accession>
<dbReference type="AlphaFoldDB" id="A0A3B0UIZ0"/>